<proteinExistence type="predicted"/>
<gene>
    <name evidence="1" type="ORF">E4191_15925</name>
</gene>
<protein>
    <submittedName>
        <fullName evidence="1">Uncharacterized protein</fullName>
    </submittedName>
</protein>
<sequence>MKLPGAGLKIFIHYRGSSTLAQEGQDKQDDDDKTNDIDDTVHGMFLLNGAVTAFHESSTMMHHSANSAAKKQVPSAALLFQDKTVPVMP</sequence>
<dbReference type="AlphaFoldDB" id="A0A4Y5SQ68"/>
<dbReference type="RefSeq" id="WP_139615493.1">
    <property type="nucleotide sequence ID" value="NZ_CP040756.1"/>
</dbReference>
<accession>A0A4Y5SQ68</accession>
<evidence type="ECO:0000313" key="2">
    <source>
        <dbReference type="Proteomes" id="UP000296374"/>
    </source>
</evidence>
<dbReference type="Proteomes" id="UP000296374">
    <property type="component" value="Plasmid unnamed9"/>
</dbReference>
<geneLocation type="plasmid" evidence="1 2">
    <name>unnamed9</name>
</geneLocation>
<dbReference type="KEGG" id="plia:E4191_15925"/>
<name>A0A4Y5SQ68_9RHOB</name>
<organism evidence="1 2">
    <name type="scientific">Paracoccus liaowanqingii</name>
    <dbReference type="NCBI Taxonomy" id="2560053"/>
    <lineage>
        <taxon>Bacteria</taxon>
        <taxon>Pseudomonadati</taxon>
        <taxon>Pseudomonadota</taxon>
        <taxon>Alphaproteobacteria</taxon>
        <taxon>Rhodobacterales</taxon>
        <taxon>Paracoccaceae</taxon>
        <taxon>Paracoccus</taxon>
    </lineage>
</organism>
<evidence type="ECO:0000313" key="1">
    <source>
        <dbReference type="EMBL" id="QDA35662.1"/>
    </source>
</evidence>
<reference evidence="2" key="1">
    <citation type="submission" date="2019-05" db="EMBL/GenBank/DDBJ databases">
        <title>Tamlana fucoidanivorans sp. nov., isolated from the surface of algae collected from Fujian province in China.</title>
        <authorList>
            <person name="Li J."/>
        </authorList>
    </citation>
    <scope>NUCLEOTIDE SEQUENCE [LARGE SCALE GENOMIC DNA]</scope>
    <source>
        <strain evidence="2">2251</strain>
        <plasmid evidence="2">unnamed9</plasmid>
    </source>
</reference>
<dbReference type="EMBL" id="CP040756">
    <property type="protein sequence ID" value="QDA35662.1"/>
    <property type="molecule type" value="Genomic_DNA"/>
</dbReference>
<keyword evidence="1" id="KW-0614">Plasmid</keyword>